<gene>
    <name evidence="10" type="ORF">OSR52_05005</name>
</gene>
<dbReference type="SMART" id="SM00388">
    <property type="entry name" value="HisKA"/>
    <property type="match status" value="1"/>
</dbReference>
<dbReference type="SUPFAM" id="SSF47384">
    <property type="entry name" value="Homodimeric domain of signal transducing histidine kinase"/>
    <property type="match status" value="1"/>
</dbReference>
<name>A0ABT6FQ62_9FLAO</name>
<dbReference type="CDD" id="cd00082">
    <property type="entry name" value="HisKA"/>
    <property type="match status" value="1"/>
</dbReference>
<dbReference type="InterPro" id="IPR003661">
    <property type="entry name" value="HisK_dim/P_dom"/>
</dbReference>
<evidence type="ECO:0000259" key="8">
    <source>
        <dbReference type="PROSITE" id="PS50109"/>
    </source>
</evidence>
<dbReference type="Gene3D" id="3.40.50.2300">
    <property type="match status" value="1"/>
</dbReference>
<dbReference type="CDD" id="cd00075">
    <property type="entry name" value="HATPase"/>
    <property type="match status" value="1"/>
</dbReference>
<dbReference type="SMART" id="SM00448">
    <property type="entry name" value="REC"/>
    <property type="match status" value="1"/>
</dbReference>
<dbReference type="Pfam" id="PF12833">
    <property type="entry name" value="HTH_18"/>
    <property type="match status" value="1"/>
</dbReference>
<dbReference type="SUPFAM" id="SSF46689">
    <property type="entry name" value="Homeodomain-like"/>
    <property type="match status" value="2"/>
</dbReference>
<dbReference type="Gene3D" id="1.10.10.60">
    <property type="entry name" value="Homeodomain-like"/>
    <property type="match status" value="1"/>
</dbReference>
<evidence type="ECO:0000256" key="4">
    <source>
        <dbReference type="ARBA" id="ARBA00023015"/>
    </source>
</evidence>
<dbReference type="Gene3D" id="2.130.10.10">
    <property type="entry name" value="YVTN repeat-like/Quinoprotein amine dehydrogenase"/>
    <property type="match status" value="2"/>
</dbReference>
<dbReference type="PANTHER" id="PTHR43547">
    <property type="entry name" value="TWO-COMPONENT HISTIDINE KINASE"/>
    <property type="match status" value="1"/>
</dbReference>
<dbReference type="CDD" id="cd17574">
    <property type="entry name" value="REC_OmpR"/>
    <property type="match status" value="1"/>
</dbReference>
<feature type="modified residue" description="4-aspartylphosphate" evidence="6">
    <location>
        <position position="1172"/>
    </location>
</feature>
<dbReference type="PROSITE" id="PS01124">
    <property type="entry name" value="HTH_ARAC_FAMILY_2"/>
    <property type="match status" value="1"/>
</dbReference>
<accession>A0ABT6FQ62</accession>
<evidence type="ECO:0000259" key="9">
    <source>
        <dbReference type="PROSITE" id="PS50110"/>
    </source>
</evidence>
<keyword evidence="3 6" id="KW-0597">Phosphoprotein</keyword>
<keyword evidence="5" id="KW-0804">Transcription</keyword>
<dbReference type="SUPFAM" id="SSF52172">
    <property type="entry name" value="CheY-like"/>
    <property type="match status" value="1"/>
</dbReference>
<keyword evidence="4" id="KW-0805">Transcription regulation</keyword>
<dbReference type="EC" id="2.7.13.3" evidence="2"/>
<evidence type="ECO:0000256" key="5">
    <source>
        <dbReference type="ARBA" id="ARBA00023163"/>
    </source>
</evidence>
<dbReference type="PROSITE" id="PS50110">
    <property type="entry name" value="RESPONSE_REGULATORY"/>
    <property type="match status" value="1"/>
</dbReference>
<dbReference type="Gene3D" id="2.60.40.10">
    <property type="entry name" value="Immunoglobulins"/>
    <property type="match status" value="1"/>
</dbReference>
<evidence type="ECO:0000259" key="7">
    <source>
        <dbReference type="PROSITE" id="PS01124"/>
    </source>
</evidence>
<feature type="domain" description="Response regulatory" evidence="9">
    <location>
        <begin position="1124"/>
        <end position="1239"/>
    </location>
</feature>
<dbReference type="SUPFAM" id="SSF55874">
    <property type="entry name" value="ATPase domain of HSP90 chaperone/DNA topoisomerase II/histidine kinase"/>
    <property type="match status" value="1"/>
</dbReference>
<organism evidence="10 11">
    <name type="scientific">Galbibacter pacificus</name>
    <dbReference type="NCBI Taxonomy" id="2996052"/>
    <lineage>
        <taxon>Bacteria</taxon>
        <taxon>Pseudomonadati</taxon>
        <taxon>Bacteroidota</taxon>
        <taxon>Flavobacteriia</taxon>
        <taxon>Flavobacteriales</taxon>
        <taxon>Flavobacteriaceae</taxon>
        <taxon>Galbibacter</taxon>
    </lineage>
</organism>
<evidence type="ECO:0000256" key="6">
    <source>
        <dbReference type="PROSITE-ProRule" id="PRU00169"/>
    </source>
</evidence>
<dbReference type="PANTHER" id="PTHR43547:SF2">
    <property type="entry name" value="HYBRID SIGNAL TRANSDUCTION HISTIDINE KINASE C"/>
    <property type="match status" value="1"/>
</dbReference>
<dbReference type="InterPro" id="IPR018060">
    <property type="entry name" value="HTH_AraC"/>
</dbReference>
<dbReference type="InterPro" id="IPR001789">
    <property type="entry name" value="Sig_transdc_resp-reg_receiver"/>
</dbReference>
<dbReference type="Pfam" id="PF00512">
    <property type="entry name" value="HisKA"/>
    <property type="match status" value="1"/>
</dbReference>
<evidence type="ECO:0000256" key="2">
    <source>
        <dbReference type="ARBA" id="ARBA00012438"/>
    </source>
</evidence>
<proteinExistence type="predicted"/>
<dbReference type="PROSITE" id="PS50109">
    <property type="entry name" value="HIS_KIN"/>
    <property type="match status" value="1"/>
</dbReference>
<dbReference type="InterPro" id="IPR005467">
    <property type="entry name" value="His_kinase_dom"/>
</dbReference>
<dbReference type="InterPro" id="IPR013783">
    <property type="entry name" value="Ig-like_fold"/>
</dbReference>
<dbReference type="InterPro" id="IPR011006">
    <property type="entry name" value="CheY-like_superfamily"/>
</dbReference>
<keyword evidence="11" id="KW-1185">Reference proteome</keyword>
<dbReference type="RefSeq" id="WP_277899506.1">
    <property type="nucleotide sequence ID" value="NZ_JAPMUA010000002.1"/>
</dbReference>
<dbReference type="InterPro" id="IPR036890">
    <property type="entry name" value="HATPase_C_sf"/>
</dbReference>
<dbReference type="InterPro" id="IPR009057">
    <property type="entry name" value="Homeodomain-like_sf"/>
</dbReference>
<comment type="caution">
    <text evidence="10">The sequence shown here is derived from an EMBL/GenBank/DDBJ whole genome shotgun (WGS) entry which is preliminary data.</text>
</comment>
<evidence type="ECO:0000256" key="1">
    <source>
        <dbReference type="ARBA" id="ARBA00000085"/>
    </source>
</evidence>
<dbReference type="Gene3D" id="1.10.287.130">
    <property type="match status" value="1"/>
</dbReference>
<dbReference type="SMART" id="SM00342">
    <property type="entry name" value="HTH_ARAC"/>
    <property type="match status" value="1"/>
</dbReference>
<dbReference type="Gene3D" id="3.30.565.10">
    <property type="entry name" value="Histidine kinase-like ATPase, C-terminal domain"/>
    <property type="match status" value="1"/>
</dbReference>
<comment type="catalytic activity">
    <reaction evidence="1">
        <text>ATP + protein L-histidine = ADP + protein N-phospho-L-histidine.</text>
        <dbReference type="EC" id="2.7.13.3"/>
    </reaction>
</comment>
<protein>
    <recommendedName>
        <fullName evidence="2">histidine kinase</fullName>
        <ecNumber evidence="2">2.7.13.3</ecNumber>
    </recommendedName>
</protein>
<dbReference type="SMART" id="SM00387">
    <property type="entry name" value="HATPase_c"/>
    <property type="match status" value="1"/>
</dbReference>
<dbReference type="InterPro" id="IPR036097">
    <property type="entry name" value="HisK_dim/P_sf"/>
</dbReference>
<evidence type="ECO:0000256" key="3">
    <source>
        <dbReference type="ARBA" id="ARBA00022553"/>
    </source>
</evidence>
<dbReference type="SUPFAM" id="SSF63829">
    <property type="entry name" value="Calcium-dependent phosphotriesterase"/>
    <property type="match status" value="3"/>
</dbReference>
<feature type="domain" description="HTH araC/xylS-type" evidence="7">
    <location>
        <begin position="1273"/>
        <end position="1372"/>
    </location>
</feature>
<dbReference type="Pfam" id="PF02518">
    <property type="entry name" value="HATPase_c"/>
    <property type="match status" value="1"/>
</dbReference>
<dbReference type="InterPro" id="IPR011110">
    <property type="entry name" value="Reg_prop"/>
</dbReference>
<dbReference type="InterPro" id="IPR004358">
    <property type="entry name" value="Sig_transdc_His_kin-like_C"/>
</dbReference>
<evidence type="ECO:0000313" key="10">
    <source>
        <dbReference type="EMBL" id="MDG3585219.1"/>
    </source>
</evidence>
<evidence type="ECO:0000313" key="11">
    <source>
        <dbReference type="Proteomes" id="UP001153642"/>
    </source>
</evidence>
<dbReference type="EMBL" id="JAPMUA010000002">
    <property type="protein sequence ID" value="MDG3585219.1"/>
    <property type="molecule type" value="Genomic_DNA"/>
</dbReference>
<feature type="domain" description="Histidine kinase" evidence="8">
    <location>
        <begin position="853"/>
        <end position="1075"/>
    </location>
</feature>
<dbReference type="Pfam" id="PF07494">
    <property type="entry name" value="Reg_prop"/>
    <property type="match status" value="2"/>
</dbReference>
<dbReference type="PRINTS" id="PR00344">
    <property type="entry name" value="BCTRLSENSOR"/>
</dbReference>
<dbReference type="Proteomes" id="UP001153642">
    <property type="component" value="Unassembled WGS sequence"/>
</dbReference>
<reference evidence="10" key="1">
    <citation type="submission" date="2022-11" db="EMBL/GenBank/DDBJ databases">
        <title>High-quality draft genome sequence of Galbibacter sp. strain CMA-7.</title>
        <authorList>
            <person name="Wei L."/>
            <person name="Dong C."/>
            <person name="Shao Z."/>
        </authorList>
    </citation>
    <scope>NUCLEOTIDE SEQUENCE</scope>
    <source>
        <strain evidence="10">CMA-7</strain>
    </source>
</reference>
<dbReference type="InterPro" id="IPR003594">
    <property type="entry name" value="HATPase_dom"/>
</dbReference>
<sequence>MINTLTRTCTFMYKSALKLFFNAKGHAKGWHLYFLLICLQLPAQTAKFYSTDNKLSSTLINQVLEDKEGLIWVATEDGLNRYDGAKFKTYKFSTKDSTSILNNYVRCMYQTLNGQLLFGFFNGLQQYNTGTQSFSEIDLFDKQGSKEHCHVSSILERKNGELLIATSGSGIFKLHNENGVVAGRLAVEVVKSEFIQKLFEDKQRNLWVITQDKGVYCIAENGTISRYFYKNESEANISSICQAPNGNIYIGKLNEGLYKFEPKSKSFKKIPYTQCHLSIKTLYVNSPDEIYIGTDSSGMKVFNPYTETFSDVSLGINKFDFSKTKVHSIIKDRSHNLWLGIYQKGVALIPHKPNNFKYIGYQSINNNTIGSNSVMAIHEDRNNNLWVGTDGDGVYGLDNAGNLKKHYLNKEVTTIMSVYEDSNNTVWVGSYLNGIASLNKNTGEFNFNYEIKDENSHKVERIYSITEDGNKTLWIGSMGSGLFSLDLETGKIKDRNTGTTIGLSYNPNNKMQNFWINTLLYSKENKLYIGTYNGLSCLDLETNSFIFSDGLNRVLAHKIIYSLYEDAEGNLWIGTSEGIFLKPKNSWKLENFSTKDGLSSNVVCAIKGDGQNNLWISTHHGISKFNKASQQFTNFYFNDGLQGNEFSKGAVTYDDQNAIYFGGINGITYFKPEQIIDEGKIPDIRLTACYLQNKEITTATKSNGRAIIEKDIMKADTLLLSHKDNTFNLEFAATNFIEPQRLTYFYNLNGKEWVSLQQGSNMLTFNDLVPGTYSLRVKAKEFKSFSPVKNFTIIVRPPWFLSLWAKICYTIIVVLITWAVYNQIHQRYKIKEKIRLQQYENQINEAKIQFFTNISHEIKTPMSLITNPLKKMMKSDIDPDRQKAYRIMHRNSERILHLINQLMEMRKIDKGQIDLKYQKVEMVSLIKDICFLFEDQKKAKEIDLEFHNDQEELYAAIDPNYFDKTIQNILSNAFKFTPNGGHIKINLESVVNEAGKKCFKITVKDNGKGIDEHAIEKIFDRFYRATQDEMHPKEGTGIGLHLTRSIVNLHNGKVYAENNKDQKGCSLIMEIPLEKANANVKELDHLPLTGSVAPKCYKPQPVLSLFNTNSVSNGEDAPCKGKHTILLIDDDAEIRNYLRRELSLKYHILEASNGKEAYGIILQEPLDLIISDVKMPEMDGVTLCRKLKKNINVNHIPLILLTAKSREQDNIIGLDIGADAYLSKPFNLEILKKTVQNIIHNREMLKNTYGGNQIPEDKLETIQIRSADEKLINRVTKLINENLDNPDLNVEMIAREIGISRVHLYRKLKELTNQSARDYVRNIRLKQAGDLLATKNLSISEVTYATGFSHVSKFSSSFKEFYGVSPKVYKDSHLKKEYINTHESMAS</sequence>
<dbReference type="InterPro" id="IPR015943">
    <property type="entry name" value="WD40/YVTN_repeat-like_dom_sf"/>
</dbReference>
<dbReference type="Pfam" id="PF00072">
    <property type="entry name" value="Response_reg"/>
    <property type="match status" value="1"/>
</dbReference>